<organism evidence="2 3">
    <name type="scientific">Alteriqipengyuania abyssalis</name>
    <dbReference type="NCBI Taxonomy" id="2860200"/>
    <lineage>
        <taxon>Bacteria</taxon>
        <taxon>Pseudomonadati</taxon>
        <taxon>Pseudomonadota</taxon>
        <taxon>Alphaproteobacteria</taxon>
        <taxon>Sphingomonadales</taxon>
        <taxon>Erythrobacteraceae</taxon>
        <taxon>Alteriqipengyuania</taxon>
    </lineage>
</organism>
<keyword evidence="1" id="KW-0472">Membrane</keyword>
<keyword evidence="3" id="KW-1185">Reference proteome</keyword>
<keyword evidence="1" id="KW-0812">Transmembrane</keyword>
<comment type="caution">
    <text evidence="2">The sequence shown here is derived from an EMBL/GenBank/DDBJ whole genome shotgun (WGS) entry which is preliminary data.</text>
</comment>
<dbReference type="RefSeq" id="WP_222823637.1">
    <property type="nucleotide sequence ID" value="NZ_JAHWXP010000001.1"/>
</dbReference>
<dbReference type="EMBL" id="JAHWXP010000001">
    <property type="protein sequence ID" value="MBY8335890.1"/>
    <property type="molecule type" value="Genomic_DNA"/>
</dbReference>
<evidence type="ECO:0000313" key="3">
    <source>
        <dbReference type="Proteomes" id="UP000759298"/>
    </source>
</evidence>
<name>A0ABS7PCC6_9SPHN</name>
<accession>A0ABS7PCC6</accession>
<feature type="transmembrane region" description="Helical" evidence="1">
    <location>
        <begin position="79"/>
        <end position="101"/>
    </location>
</feature>
<keyword evidence="1" id="KW-1133">Transmembrane helix</keyword>
<protein>
    <submittedName>
        <fullName evidence="2">Uncharacterized protein</fullName>
    </submittedName>
</protein>
<reference evidence="2 3" key="1">
    <citation type="submission" date="2021-07" db="EMBL/GenBank/DDBJ databases">
        <title>Alteriqipengyuania abyssalis NZ-12B nov, sp.nov isolated from deep sea sponge in pacific ocean.</title>
        <authorList>
            <person name="Tareen S."/>
            <person name="Wink J."/>
        </authorList>
    </citation>
    <scope>NUCLEOTIDE SEQUENCE [LARGE SCALE GENOMIC DNA]</scope>
    <source>
        <strain evidence="2 3">NZ-12B</strain>
    </source>
</reference>
<gene>
    <name evidence="2" type="ORF">KYN89_02395</name>
</gene>
<evidence type="ECO:0000313" key="2">
    <source>
        <dbReference type="EMBL" id="MBY8335890.1"/>
    </source>
</evidence>
<evidence type="ECO:0000256" key="1">
    <source>
        <dbReference type="SAM" id="Phobius"/>
    </source>
</evidence>
<sequence length="104" mass="11947">MSEDKKCEQEETAIYPDGRNFFYDSPSTFDSLGEWEATLRRLEAMPPGPVKDRLIEEARHRITRDDEIKALFKRSGSVLGLRLEFALLIALSLLGLALWAFSWL</sequence>
<dbReference type="Proteomes" id="UP000759298">
    <property type="component" value="Unassembled WGS sequence"/>
</dbReference>
<proteinExistence type="predicted"/>